<sequence length="146" mass="17007">MKQVQLEKALQAIRIPKIVQKLMSRHGKVENGSRRRSKTKQRDEAGRVEENKRMKRGTERDMRDQTWLLKRREAEGSKSNAGKVEGRQMGRRQEKQSRYLCRIEATGGVSPCQKKANQKQKREQGKRITVVGFDSKNSYLLLVLLR</sequence>
<name>A0AAV2G7Z4_9ROSI</name>
<feature type="compositionally biased region" description="Basic and acidic residues" evidence="1">
    <location>
        <begin position="40"/>
        <end position="76"/>
    </location>
</feature>
<feature type="compositionally biased region" description="Basic and acidic residues" evidence="1">
    <location>
        <begin position="84"/>
        <end position="97"/>
    </location>
</feature>
<evidence type="ECO:0000313" key="3">
    <source>
        <dbReference type="Proteomes" id="UP001497516"/>
    </source>
</evidence>
<dbReference type="EMBL" id="OZ034821">
    <property type="protein sequence ID" value="CAL1406811.1"/>
    <property type="molecule type" value="Genomic_DNA"/>
</dbReference>
<keyword evidence="3" id="KW-1185">Reference proteome</keyword>
<evidence type="ECO:0000256" key="1">
    <source>
        <dbReference type="SAM" id="MobiDB-lite"/>
    </source>
</evidence>
<gene>
    <name evidence="2" type="ORF">LTRI10_LOCUS46513</name>
</gene>
<proteinExistence type="predicted"/>
<evidence type="ECO:0000313" key="2">
    <source>
        <dbReference type="EMBL" id="CAL1406811.1"/>
    </source>
</evidence>
<protein>
    <submittedName>
        <fullName evidence="2">Uncharacterized protein</fullName>
    </submittedName>
</protein>
<reference evidence="2 3" key="1">
    <citation type="submission" date="2024-04" db="EMBL/GenBank/DDBJ databases">
        <authorList>
            <person name="Fracassetti M."/>
        </authorList>
    </citation>
    <scope>NUCLEOTIDE SEQUENCE [LARGE SCALE GENOMIC DNA]</scope>
</reference>
<dbReference type="AlphaFoldDB" id="A0AAV2G7Z4"/>
<organism evidence="2 3">
    <name type="scientific">Linum trigynum</name>
    <dbReference type="NCBI Taxonomy" id="586398"/>
    <lineage>
        <taxon>Eukaryota</taxon>
        <taxon>Viridiplantae</taxon>
        <taxon>Streptophyta</taxon>
        <taxon>Embryophyta</taxon>
        <taxon>Tracheophyta</taxon>
        <taxon>Spermatophyta</taxon>
        <taxon>Magnoliopsida</taxon>
        <taxon>eudicotyledons</taxon>
        <taxon>Gunneridae</taxon>
        <taxon>Pentapetalae</taxon>
        <taxon>rosids</taxon>
        <taxon>fabids</taxon>
        <taxon>Malpighiales</taxon>
        <taxon>Linaceae</taxon>
        <taxon>Linum</taxon>
    </lineage>
</organism>
<dbReference type="Proteomes" id="UP001497516">
    <property type="component" value="Chromosome 8"/>
</dbReference>
<feature type="region of interest" description="Disordered" evidence="1">
    <location>
        <begin position="24"/>
        <end position="97"/>
    </location>
</feature>
<accession>A0AAV2G7Z4</accession>